<dbReference type="eggNOG" id="KOG3756">
    <property type="taxonomic scope" value="Eukaryota"/>
</dbReference>
<dbReference type="OrthoDB" id="79455at2759"/>
<evidence type="ECO:0000259" key="9">
    <source>
        <dbReference type="PROSITE" id="PS50800"/>
    </source>
</evidence>
<feature type="domain" description="SAP" evidence="9">
    <location>
        <begin position="419"/>
        <end position="453"/>
    </location>
</feature>
<dbReference type="STRING" id="1156394.T0QC28"/>
<keyword evidence="7" id="KW-0539">Nucleus</keyword>
<dbReference type="GeneID" id="19947871"/>
<dbReference type="GO" id="GO:0006397">
    <property type="term" value="P:mRNA processing"/>
    <property type="evidence" value="ECO:0007669"/>
    <property type="project" value="UniProtKB-KW"/>
</dbReference>
<accession>T0QC28</accession>
<evidence type="ECO:0000256" key="4">
    <source>
        <dbReference type="ARBA" id="ARBA00023015"/>
    </source>
</evidence>
<dbReference type="InParanoid" id="T0QC28"/>
<dbReference type="PROSITE" id="PS50800">
    <property type="entry name" value="SAP"/>
    <property type="match status" value="1"/>
</dbReference>
<feature type="region of interest" description="Disordered" evidence="8">
    <location>
        <begin position="116"/>
        <end position="138"/>
    </location>
</feature>
<keyword evidence="3" id="KW-0507">mRNA processing</keyword>
<dbReference type="Gene3D" id="1.10.720.30">
    <property type="entry name" value="SAP domain"/>
    <property type="match status" value="1"/>
</dbReference>
<dbReference type="PANTHER" id="PTHR12707:SF0">
    <property type="entry name" value="PININ"/>
    <property type="match status" value="1"/>
</dbReference>
<evidence type="ECO:0000256" key="5">
    <source>
        <dbReference type="ARBA" id="ARBA00023163"/>
    </source>
</evidence>
<protein>
    <recommendedName>
        <fullName evidence="9">SAP domain-containing protein</fullName>
    </recommendedName>
</protein>
<evidence type="ECO:0000256" key="7">
    <source>
        <dbReference type="ARBA" id="ARBA00023242"/>
    </source>
</evidence>
<dbReference type="EMBL" id="JH767151">
    <property type="protein sequence ID" value="EQC35434.1"/>
    <property type="molecule type" value="Genomic_DNA"/>
</dbReference>
<dbReference type="SMART" id="SM00513">
    <property type="entry name" value="SAP"/>
    <property type="match status" value="1"/>
</dbReference>
<dbReference type="InterPro" id="IPR039853">
    <property type="entry name" value="Pinin"/>
</dbReference>
<proteinExistence type="inferred from homology"/>
<sequence length="457" mass="50116">MPETPTRRHAEGRRGSHDQNETPRNGKSIRDRLGERGAVADAASPRKRTAREPEGQGEEKRRRLMRGSDGTAMPIDLLNGRRRLFGNLMGHLGKAKKQLAKDSDLLQKQDRLLSAADAKTKEQSQRVQGLASQRSEKRRIETQISSLKRSASDNIAKLERQVTLSTTYERHHARFLQTVAPIPIYYLPARHTKETQALVDASMEAIEEKIKLRRREFEVKKREIEADTKRKVDVLTAKLDAVRTEGGSPAKKTRASSADLAPSNTVETTTAKEEESNPDASRADAPTEDADAQDAVKPADETSEAVATPQQSSSAAAEQDDTAMTEADAELDITEPDNSAAPEQHDQAPTNHNDDGPSEKDDEAAAEQNDDASNDVAMTHEDDEVTLIDAPTEKAVTSATVVVVDAVSAKTSKRDIGQVTKLKVVELRAYLKERNLDTKGLKAELIDRLTAALALES</sequence>
<dbReference type="SUPFAM" id="SSF68906">
    <property type="entry name" value="SAP domain"/>
    <property type="match status" value="1"/>
</dbReference>
<dbReference type="VEuPathDB" id="FungiDB:SDRG_07144"/>
<evidence type="ECO:0000256" key="8">
    <source>
        <dbReference type="SAM" id="MobiDB-lite"/>
    </source>
</evidence>
<feature type="region of interest" description="Disordered" evidence="8">
    <location>
        <begin position="242"/>
        <end position="382"/>
    </location>
</feature>
<organism evidence="10 11">
    <name type="scientific">Saprolegnia diclina (strain VS20)</name>
    <dbReference type="NCBI Taxonomy" id="1156394"/>
    <lineage>
        <taxon>Eukaryota</taxon>
        <taxon>Sar</taxon>
        <taxon>Stramenopiles</taxon>
        <taxon>Oomycota</taxon>
        <taxon>Saprolegniomycetes</taxon>
        <taxon>Saprolegniales</taxon>
        <taxon>Saprolegniaceae</taxon>
        <taxon>Saprolegnia</taxon>
    </lineage>
</organism>
<feature type="compositionally biased region" description="Acidic residues" evidence="8">
    <location>
        <begin position="318"/>
        <end position="335"/>
    </location>
</feature>
<feature type="compositionally biased region" description="Basic and acidic residues" evidence="8">
    <location>
        <begin position="1"/>
        <end position="21"/>
    </location>
</feature>
<evidence type="ECO:0000256" key="1">
    <source>
        <dbReference type="ARBA" id="ARBA00004123"/>
    </source>
</evidence>
<feature type="compositionally biased region" description="Acidic residues" evidence="8">
    <location>
        <begin position="360"/>
        <end position="373"/>
    </location>
</feature>
<dbReference type="AlphaFoldDB" id="T0QC28"/>
<dbReference type="Proteomes" id="UP000030762">
    <property type="component" value="Unassembled WGS sequence"/>
</dbReference>
<dbReference type="OMA" id="FENRRTE"/>
<evidence type="ECO:0000313" key="11">
    <source>
        <dbReference type="Proteomes" id="UP000030762"/>
    </source>
</evidence>
<dbReference type="Pfam" id="PF04696">
    <property type="entry name" value="Pinin_SDK_memA"/>
    <property type="match status" value="1"/>
</dbReference>
<reference evidence="10 11" key="1">
    <citation type="submission" date="2012-04" db="EMBL/GenBank/DDBJ databases">
        <title>The Genome Sequence of Saprolegnia declina VS20.</title>
        <authorList>
            <consortium name="The Broad Institute Genome Sequencing Platform"/>
            <person name="Russ C."/>
            <person name="Nusbaum C."/>
            <person name="Tyler B."/>
            <person name="van West P."/>
            <person name="Dieguez-Uribeondo J."/>
            <person name="de Bruijn I."/>
            <person name="Tripathy S."/>
            <person name="Jiang R."/>
            <person name="Young S.K."/>
            <person name="Zeng Q."/>
            <person name="Gargeya S."/>
            <person name="Fitzgerald M."/>
            <person name="Haas B."/>
            <person name="Abouelleil A."/>
            <person name="Alvarado L."/>
            <person name="Arachchi H.M."/>
            <person name="Berlin A."/>
            <person name="Chapman S.B."/>
            <person name="Goldberg J."/>
            <person name="Griggs A."/>
            <person name="Gujja S."/>
            <person name="Hansen M."/>
            <person name="Howarth C."/>
            <person name="Imamovic A."/>
            <person name="Larimer J."/>
            <person name="McCowen C."/>
            <person name="Montmayeur A."/>
            <person name="Murphy C."/>
            <person name="Neiman D."/>
            <person name="Pearson M."/>
            <person name="Priest M."/>
            <person name="Roberts A."/>
            <person name="Saif S."/>
            <person name="Shea T."/>
            <person name="Sisk P."/>
            <person name="Sykes S."/>
            <person name="Wortman J."/>
            <person name="Nusbaum C."/>
            <person name="Birren B."/>
        </authorList>
    </citation>
    <scope>NUCLEOTIDE SEQUENCE [LARGE SCALE GENOMIC DNA]</scope>
    <source>
        <strain evidence="10 11">VS20</strain>
    </source>
</reference>
<dbReference type="InterPro" id="IPR006786">
    <property type="entry name" value="Pinin_SDK_MemA"/>
</dbReference>
<comment type="similarity">
    <text evidence="2">Belongs to the pinin family.</text>
</comment>
<dbReference type="PANTHER" id="PTHR12707">
    <property type="entry name" value="PINN"/>
    <property type="match status" value="1"/>
</dbReference>
<feature type="region of interest" description="Disordered" evidence="8">
    <location>
        <begin position="1"/>
        <end position="75"/>
    </location>
</feature>
<comment type="subcellular location">
    <subcellularLocation>
        <location evidence="1">Nucleus</location>
    </subcellularLocation>
</comment>
<dbReference type="GO" id="GO:0008380">
    <property type="term" value="P:RNA splicing"/>
    <property type="evidence" value="ECO:0007669"/>
    <property type="project" value="UniProtKB-KW"/>
</dbReference>
<evidence type="ECO:0000313" key="10">
    <source>
        <dbReference type="EMBL" id="EQC35434.1"/>
    </source>
</evidence>
<name>T0QC28_SAPDV</name>
<evidence type="ECO:0000256" key="6">
    <source>
        <dbReference type="ARBA" id="ARBA00023187"/>
    </source>
</evidence>
<dbReference type="InterPro" id="IPR036361">
    <property type="entry name" value="SAP_dom_sf"/>
</dbReference>
<dbReference type="GO" id="GO:0071013">
    <property type="term" value="C:catalytic step 2 spliceosome"/>
    <property type="evidence" value="ECO:0007669"/>
    <property type="project" value="TreeGrafter"/>
</dbReference>
<dbReference type="Pfam" id="PF02037">
    <property type="entry name" value="SAP"/>
    <property type="match status" value="1"/>
</dbReference>
<keyword evidence="4" id="KW-0805">Transcription regulation</keyword>
<evidence type="ECO:0000256" key="2">
    <source>
        <dbReference type="ARBA" id="ARBA00010386"/>
    </source>
</evidence>
<feature type="compositionally biased region" description="Basic and acidic residues" evidence="8">
    <location>
        <begin position="50"/>
        <end position="61"/>
    </location>
</feature>
<keyword evidence="6" id="KW-0508">mRNA splicing</keyword>
<keyword evidence="5" id="KW-0804">Transcription</keyword>
<evidence type="ECO:0000256" key="3">
    <source>
        <dbReference type="ARBA" id="ARBA00022664"/>
    </source>
</evidence>
<gene>
    <name evidence="10" type="ORF">SDRG_07144</name>
</gene>
<keyword evidence="11" id="KW-1185">Reference proteome</keyword>
<dbReference type="RefSeq" id="XP_008611184.1">
    <property type="nucleotide sequence ID" value="XM_008612962.1"/>
</dbReference>
<dbReference type="InterPro" id="IPR003034">
    <property type="entry name" value="SAP_dom"/>
</dbReference>